<dbReference type="InterPro" id="IPR055756">
    <property type="entry name" value="DUF7332"/>
</dbReference>
<gene>
    <name evidence="1" type="ORF">ACFSBX_17695</name>
</gene>
<keyword evidence="2" id="KW-1185">Reference proteome</keyword>
<dbReference type="EMBL" id="JBHUDK010000017">
    <property type="protein sequence ID" value="MFD1600768.1"/>
    <property type="molecule type" value="Genomic_DNA"/>
</dbReference>
<dbReference type="Proteomes" id="UP001597085">
    <property type="component" value="Unassembled WGS sequence"/>
</dbReference>
<evidence type="ECO:0000313" key="2">
    <source>
        <dbReference type="Proteomes" id="UP001597085"/>
    </source>
</evidence>
<comment type="caution">
    <text evidence="1">The sequence shown here is derived from an EMBL/GenBank/DDBJ whole genome shotgun (WGS) entry which is preliminary data.</text>
</comment>
<protein>
    <submittedName>
        <fullName evidence="1">Uncharacterized protein</fullName>
    </submittedName>
</protein>
<name>A0ABD6CRF1_9EURY</name>
<reference evidence="1 2" key="1">
    <citation type="journal article" date="2019" name="Int. J. Syst. Evol. Microbiol.">
        <title>The Global Catalogue of Microorganisms (GCM) 10K type strain sequencing project: providing services to taxonomists for standard genome sequencing and annotation.</title>
        <authorList>
            <consortium name="The Broad Institute Genomics Platform"/>
            <consortium name="The Broad Institute Genome Sequencing Center for Infectious Disease"/>
            <person name="Wu L."/>
            <person name="Ma J."/>
        </authorList>
    </citation>
    <scope>NUCLEOTIDE SEQUENCE [LARGE SCALE GENOMIC DNA]</scope>
    <source>
        <strain evidence="1 2">CGMCC 1.12121</strain>
    </source>
</reference>
<sequence length="163" mass="16912">MGRRSGTPVFVRLLVVALVCSVVVAVAAVPPAAAQSGDTDGSGSAAETDERRCFPADGHDLTVGDGNPHINVTVHTSLFTDPSPPSALGLEARGVALDSDVIGLRTGVLFEGVPEEASTEAVWNSFVILFDYRFSLPMFSDSVDDSTYEPTGGPVSGVETRGC</sequence>
<accession>A0ABD6CRF1</accession>
<proteinExistence type="predicted"/>
<dbReference type="Pfam" id="PF24019">
    <property type="entry name" value="DUF7332"/>
    <property type="match status" value="1"/>
</dbReference>
<dbReference type="RefSeq" id="WP_256420300.1">
    <property type="nucleotide sequence ID" value="NZ_JANHDI010000002.1"/>
</dbReference>
<evidence type="ECO:0000313" key="1">
    <source>
        <dbReference type="EMBL" id="MFD1600768.1"/>
    </source>
</evidence>
<dbReference type="AlphaFoldDB" id="A0ABD6CRF1"/>
<organism evidence="1 2">
    <name type="scientific">Halobellus rarus</name>
    <dbReference type="NCBI Taxonomy" id="1126237"/>
    <lineage>
        <taxon>Archaea</taxon>
        <taxon>Methanobacteriati</taxon>
        <taxon>Methanobacteriota</taxon>
        <taxon>Stenosarchaea group</taxon>
        <taxon>Halobacteria</taxon>
        <taxon>Halobacteriales</taxon>
        <taxon>Haloferacaceae</taxon>
        <taxon>Halobellus</taxon>
    </lineage>
</organism>